<organism evidence="4 5">
    <name type="scientific">Nannocystis exedens</name>
    <dbReference type="NCBI Taxonomy" id="54"/>
    <lineage>
        <taxon>Bacteria</taxon>
        <taxon>Pseudomonadati</taxon>
        <taxon>Myxococcota</taxon>
        <taxon>Polyangia</taxon>
        <taxon>Nannocystales</taxon>
        <taxon>Nannocystaceae</taxon>
        <taxon>Nannocystis</taxon>
    </lineage>
</organism>
<protein>
    <submittedName>
        <fullName evidence="4">Acetyltransferase (GNAT) family protein</fullName>
    </submittedName>
</protein>
<dbReference type="GO" id="GO:0016747">
    <property type="term" value="F:acyltransferase activity, transferring groups other than amino-acyl groups"/>
    <property type="evidence" value="ECO:0007669"/>
    <property type="project" value="InterPro"/>
</dbReference>
<dbReference type="STRING" id="54.SAMN02745121_04723"/>
<dbReference type="SUPFAM" id="SSF55729">
    <property type="entry name" value="Acyl-CoA N-acyltransferases (Nat)"/>
    <property type="match status" value="1"/>
</dbReference>
<dbReference type="PANTHER" id="PTHR43877">
    <property type="entry name" value="AMINOALKYLPHOSPHONATE N-ACETYLTRANSFERASE-RELATED-RELATED"/>
    <property type="match status" value="1"/>
</dbReference>
<dbReference type="EMBL" id="FOMX01000015">
    <property type="protein sequence ID" value="SFE56462.1"/>
    <property type="molecule type" value="Genomic_DNA"/>
</dbReference>
<keyword evidence="5" id="KW-1185">Reference proteome</keyword>
<dbReference type="Gene3D" id="3.40.630.30">
    <property type="match status" value="1"/>
</dbReference>
<dbReference type="Pfam" id="PF00583">
    <property type="entry name" value="Acetyltransf_1"/>
    <property type="match status" value="1"/>
</dbReference>
<name>A0A1I2BJU2_9BACT</name>
<evidence type="ECO:0000313" key="4">
    <source>
        <dbReference type="EMBL" id="SFE56462.1"/>
    </source>
</evidence>
<sequence>MSPSNAPPVTLRPLRWPADAAPLQAFDASYRASTIFVPELVGLSVSLRETHRSVPFTKTYPAETLVEAAATAPFAVVAESASGTLEGFTAVHLREWNRSAELSALFVAPASRGRGLGRALLAAALEFARGARVRCLGLETQNTNAPAIRFYRRAGFRFCGAHTALYDPATVAPEEIAVFFTYPLDAPPCE</sequence>
<keyword evidence="1 4" id="KW-0808">Transferase</keyword>
<proteinExistence type="predicted"/>
<dbReference type="InterPro" id="IPR000182">
    <property type="entry name" value="GNAT_dom"/>
</dbReference>
<reference evidence="5" key="1">
    <citation type="submission" date="2016-10" db="EMBL/GenBank/DDBJ databases">
        <authorList>
            <person name="Varghese N."/>
            <person name="Submissions S."/>
        </authorList>
    </citation>
    <scope>NUCLEOTIDE SEQUENCE [LARGE SCALE GENOMIC DNA]</scope>
    <source>
        <strain evidence="5">ATCC 25963</strain>
    </source>
</reference>
<accession>A0A1I2BJU2</accession>
<evidence type="ECO:0000313" key="5">
    <source>
        <dbReference type="Proteomes" id="UP000199400"/>
    </source>
</evidence>
<dbReference type="Proteomes" id="UP000199400">
    <property type="component" value="Unassembled WGS sequence"/>
</dbReference>
<dbReference type="AlphaFoldDB" id="A0A1I2BJU2"/>
<evidence type="ECO:0000256" key="1">
    <source>
        <dbReference type="ARBA" id="ARBA00022679"/>
    </source>
</evidence>
<feature type="domain" description="N-acetyltransferase" evidence="3">
    <location>
        <begin position="9"/>
        <end position="185"/>
    </location>
</feature>
<evidence type="ECO:0000259" key="3">
    <source>
        <dbReference type="PROSITE" id="PS51186"/>
    </source>
</evidence>
<dbReference type="PROSITE" id="PS51186">
    <property type="entry name" value="GNAT"/>
    <property type="match status" value="1"/>
</dbReference>
<keyword evidence="2" id="KW-0012">Acyltransferase</keyword>
<dbReference type="InterPro" id="IPR016181">
    <property type="entry name" value="Acyl_CoA_acyltransferase"/>
</dbReference>
<gene>
    <name evidence="4" type="ORF">SAMN02745121_04723</name>
</gene>
<dbReference type="InterPro" id="IPR050832">
    <property type="entry name" value="Bact_Acetyltransf"/>
</dbReference>
<evidence type="ECO:0000256" key="2">
    <source>
        <dbReference type="ARBA" id="ARBA00023315"/>
    </source>
</evidence>